<organism evidence="3">
    <name type="scientific">Serpula lacrymans var. lacrymans (strain S7.3)</name>
    <name type="common">Dry rot fungus</name>
    <dbReference type="NCBI Taxonomy" id="936435"/>
    <lineage>
        <taxon>Eukaryota</taxon>
        <taxon>Fungi</taxon>
        <taxon>Dikarya</taxon>
        <taxon>Basidiomycota</taxon>
        <taxon>Agaricomycotina</taxon>
        <taxon>Agaricomycetes</taxon>
        <taxon>Agaricomycetidae</taxon>
        <taxon>Boletales</taxon>
        <taxon>Coniophorineae</taxon>
        <taxon>Serpulaceae</taxon>
        <taxon>Serpula</taxon>
    </lineage>
</organism>
<dbReference type="OMA" id="WKHQFFA"/>
<dbReference type="InterPro" id="IPR003448">
    <property type="entry name" value="Mopterin_biosynth_MoaE"/>
</dbReference>
<dbReference type="Proteomes" id="UP000008063">
    <property type="component" value="Unassembled WGS sequence"/>
</dbReference>
<evidence type="ECO:0008006" key="4">
    <source>
        <dbReference type="Google" id="ProtNLM"/>
    </source>
</evidence>
<sequence>STSTAASHSFPGGTCVLTYAPLDVDAIIRSVGDDGAGATAVFIGTTRDSFKGKVVVKLEYQAYSKLAIKTMTEIIQAAQVGASAAGRSPSSHAPLPPPPPPPPSTSPSALTASASPPPPPSLLLHTILHHRLGPVPVGQPSIVIAVSSPHRREAFAACEEILEQVKMRAQIWKREYYEGEAAEAAEWKANV</sequence>
<name>F8PT91_SERL3</name>
<dbReference type="AlphaFoldDB" id="F8PT91"/>
<feature type="non-terminal residue" evidence="2">
    <location>
        <position position="1"/>
    </location>
</feature>
<dbReference type="STRING" id="936435.F8PT91"/>
<dbReference type="Pfam" id="PF02391">
    <property type="entry name" value="MoaE"/>
    <property type="match status" value="2"/>
</dbReference>
<dbReference type="CDD" id="cd00756">
    <property type="entry name" value="MoaE"/>
    <property type="match status" value="1"/>
</dbReference>
<dbReference type="eggNOG" id="KOG3307">
    <property type="taxonomic scope" value="Eukaryota"/>
</dbReference>
<accession>F8PT91</accession>
<dbReference type="GO" id="GO:0006777">
    <property type="term" value="P:Mo-molybdopterin cofactor biosynthetic process"/>
    <property type="evidence" value="ECO:0007669"/>
    <property type="project" value="InterPro"/>
</dbReference>
<feature type="region of interest" description="Disordered" evidence="1">
    <location>
        <begin position="85"/>
        <end position="117"/>
    </location>
</feature>
<dbReference type="PANTHER" id="PTHR23404">
    <property type="entry name" value="MOLYBDOPTERIN SYNTHASE RELATED"/>
    <property type="match status" value="1"/>
</dbReference>
<reference evidence="3" key="1">
    <citation type="journal article" date="2011" name="Science">
        <title>The plant cell wall-decomposing machinery underlies the functional diversity of forest fungi.</title>
        <authorList>
            <person name="Eastwood D.C."/>
            <person name="Floudas D."/>
            <person name="Binder M."/>
            <person name="Majcherczyk A."/>
            <person name="Schneider P."/>
            <person name="Aerts A."/>
            <person name="Asiegbu F.O."/>
            <person name="Baker S.E."/>
            <person name="Barry K."/>
            <person name="Bendiksby M."/>
            <person name="Blumentritt M."/>
            <person name="Coutinho P.M."/>
            <person name="Cullen D."/>
            <person name="de Vries R.P."/>
            <person name="Gathman A."/>
            <person name="Goodell B."/>
            <person name="Henrissat B."/>
            <person name="Ihrmark K."/>
            <person name="Kauserud H."/>
            <person name="Kohler A."/>
            <person name="LaButti K."/>
            <person name="Lapidus A."/>
            <person name="Lavin J.L."/>
            <person name="Lee Y.-H."/>
            <person name="Lindquist E."/>
            <person name="Lilly W."/>
            <person name="Lucas S."/>
            <person name="Morin E."/>
            <person name="Murat C."/>
            <person name="Oguiza J.A."/>
            <person name="Park J."/>
            <person name="Pisabarro A.G."/>
            <person name="Riley R."/>
            <person name="Rosling A."/>
            <person name="Salamov A."/>
            <person name="Schmidt O."/>
            <person name="Schmutz J."/>
            <person name="Skrede I."/>
            <person name="Stenlid J."/>
            <person name="Wiebenga A."/>
            <person name="Xie X."/>
            <person name="Kuees U."/>
            <person name="Hibbett D.S."/>
            <person name="Hoffmeister D."/>
            <person name="Hoegberg N."/>
            <person name="Martin F."/>
            <person name="Grigoriev I.V."/>
            <person name="Watkinson S.C."/>
        </authorList>
    </citation>
    <scope>NUCLEOTIDE SEQUENCE [LARGE SCALE GENOMIC DNA]</scope>
    <source>
        <strain evidence="3">strain S7.3</strain>
    </source>
</reference>
<feature type="compositionally biased region" description="Pro residues" evidence="1">
    <location>
        <begin position="94"/>
        <end position="105"/>
    </location>
</feature>
<dbReference type="InterPro" id="IPR036563">
    <property type="entry name" value="MoaE_sf"/>
</dbReference>
<dbReference type="InParanoid" id="F8PT91"/>
<dbReference type="OrthoDB" id="5531344at2759"/>
<dbReference type="HOGENOM" id="CLU_089568_3_1_1"/>
<feature type="non-terminal residue" evidence="2">
    <location>
        <position position="191"/>
    </location>
</feature>
<protein>
    <recommendedName>
        <fullName evidence="4">Molybdenum cofactor synthesis 2</fullName>
    </recommendedName>
</protein>
<dbReference type="SUPFAM" id="SSF54690">
    <property type="entry name" value="Molybdopterin synthase subunit MoaE"/>
    <property type="match status" value="2"/>
</dbReference>
<evidence type="ECO:0000313" key="2">
    <source>
        <dbReference type="EMBL" id="EGO00921.1"/>
    </source>
</evidence>
<dbReference type="Gene3D" id="3.90.1170.40">
    <property type="entry name" value="Molybdopterin biosynthesis MoaE subunit"/>
    <property type="match status" value="1"/>
</dbReference>
<keyword evidence="3" id="KW-1185">Reference proteome</keyword>
<proteinExistence type="predicted"/>
<evidence type="ECO:0000313" key="3">
    <source>
        <dbReference type="Proteomes" id="UP000008063"/>
    </source>
</evidence>
<gene>
    <name evidence="2" type="ORF">SERLA73DRAFT_37771</name>
</gene>
<evidence type="ECO:0000256" key="1">
    <source>
        <dbReference type="SAM" id="MobiDB-lite"/>
    </source>
</evidence>
<dbReference type="EMBL" id="GL945478">
    <property type="protein sequence ID" value="EGO00921.1"/>
    <property type="molecule type" value="Genomic_DNA"/>
</dbReference>